<sequence>MIEVTATIEKRQISELGKLKGKANAQKITLGGEEHDPGHLQFCGFAGRRGPDKRWHGAFRFEPCAGGSCPVIAFDFLTPAKPRAQAAKPQTTKPEKGRTRDEHR</sequence>
<comment type="caution">
    <text evidence="2">The sequence shown here is derived from an EMBL/GenBank/DDBJ whole genome shotgun (WGS) entry which is preliminary data.</text>
</comment>
<feature type="region of interest" description="Disordered" evidence="1">
    <location>
        <begin position="80"/>
        <end position="104"/>
    </location>
</feature>
<reference evidence="2" key="1">
    <citation type="journal article" date="2015" name="Nature">
        <title>Complex archaea that bridge the gap between prokaryotes and eukaryotes.</title>
        <authorList>
            <person name="Spang A."/>
            <person name="Saw J.H."/>
            <person name="Jorgensen S.L."/>
            <person name="Zaremba-Niedzwiedzka K."/>
            <person name="Martijn J."/>
            <person name="Lind A.E."/>
            <person name="van Eijk R."/>
            <person name="Schleper C."/>
            <person name="Guy L."/>
            <person name="Ettema T.J."/>
        </authorList>
    </citation>
    <scope>NUCLEOTIDE SEQUENCE</scope>
</reference>
<evidence type="ECO:0000313" key="2">
    <source>
        <dbReference type="EMBL" id="KKN81122.1"/>
    </source>
</evidence>
<accession>A0A0F9U1D9</accession>
<feature type="compositionally biased region" description="Low complexity" evidence="1">
    <location>
        <begin position="80"/>
        <end position="90"/>
    </location>
</feature>
<gene>
    <name evidence="2" type="ORF">LCGC14_0323410</name>
</gene>
<organism evidence="2">
    <name type="scientific">marine sediment metagenome</name>
    <dbReference type="NCBI Taxonomy" id="412755"/>
    <lineage>
        <taxon>unclassified sequences</taxon>
        <taxon>metagenomes</taxon>
        <taxon>ecological metagenomes</taxon>
    </lineage>
</organism>
<dbReference type="EMBL" id="LAZR01000220">
    <property type="protein sequence ID" value="KKN81122.1"/>
    <property type="molecule type" value="Genomic_DNA"/>
</dbReference>
<protein>
    <submittedName>
        <fullName evidence="2">Uncharacterized protein</fullName>
    </submittedName>
</protein>
<proteinExistence type="predicted"/>
<name>A0A0F9U1D9_9ZZZZ</name>
<dbReference type="AlphaFoldDB" id="A0A0F9U1D9"/>
<feature type="compositionally biased region" description="Basic and acidic residues" evidence="1">
    <location>
        <begin position="93"/>
        <end position="104"/>
    </location>
</feature>
<evidence type="ECO:0000256" key="1">
    <source>
        <dbReference type="SAM" id="MobiDB-lite"/>
    </source>
</evidence>